<accession>T0ZH78</accession>
<evidence type="ECO:0000256" key="2">
    <source>
        <dbReference type="ARBA" id="ARBA00022840"/>
    </source>
</evidence>
<sequence>MTSDALQAAAELSGRYVSDRSWPDKAIDLIDEASARVRMKLTTTPPELRAKQRHIRSLQTRREEAVGGQDSDATGKIDIQLKQLKQEY</sequence>
<proteinExistence type="predicted"/>
<dbReference type="EMBL" id="AUZX01011373">
    <property type="protein sequence ID" value="EQD43782.1"/>
    <property type="molecule type" value="Genomic_DNA"/>
</dbReference>
<evidence type="ECO:0000256" key="1">
    <source>
        <dbReference type="ARBA" id="ARBA00022741"/>
    </source>
</evidence>
<dbReference type="Gene3D" id="1.10.8.60">
    <property type="match status" value="1"/>
</dbReference>
<dbReference type="InterPro" id="IPR041546">
    <property type="entry name" value="ClpA/ClpB_AAA_lid"/>
</dbReference>
<reference evidence="5" key="1">
    <citation type="submission" date="2013-08" db="EMBL/GenBank/DDBJ databases">
        <authorList>
            <person name="Mendez C."/>
            <person name="Richter M."/>
            <person name="Ferrer M."/>
            <person name="Sanchez J."/>
        </authorList>
    </citation>
    <scope>NUCLEOTIDE SEQUENCE</scope>
</reference>
<dbReference type="Gene3D" id="4.10.860.10">
    <property type="entry name" value="UVR domain"/>
    <property type="match status" value="1"/>
</dbReference>
<dbReference type="GO" id="GO:0005524">
    <property type="term" value="F:ATP binding"/>
    <property type="evidence" value="ECO:0007669"/>
    <property type="project" value="UniProtKB-KW"/>
</dbReference>
<evidence type="ECO:0000313" key="5">
    <source>
        <dbReference type="EMBL" id="EQD43782.1"/>
    </source>
</evidence>
<dbReference type="GO" id="GO:0016887">
    <property type="term" value="F:ATP hydrolysis activity"/>
    <property type="evidence" value="ECO:0007669"/>
    <property type="project" value="TreeGrafter"/>
</dbReference>
<feature type="non-terminal residue" evidence="5">
    <location>
        <position position="88"/>
    </location>
</feature>
<dbReference type="SUPFAM" id="SSF52540">
    <property type="entry name" value="P-loop containing nucleoside triphosphate hydrolases"/>
    <property type="match status" value="1"/>
</dbReference>
<reference evidence="5" key="2">
    <citation type="journal article" date="2014" name="ISME J.">
        <title>Microbial stratification in low pH oxic and suboxic macroscopic growths along an acid mine drainage.</title>
        <authorList>
            <person name="Mendez-Garcia C."/>
            <person name="Mesa V."/>
            <person name="Sprenger R.R."/>
            <person name="Richter M."/>
            <person name="Diez M.S."/>
            <person name="Solano J."/>
            <person name="Bargiela R."/>
            <person name="Golyshina O.V."/>
            <person name="Manteca A."/>
            <person name="Ramos J.L."/>
            <person name="Gallego J.R."/>
            <person name="Llorente I."/>
            <person name="Martins Dos Santos V.A."/>
            <person name="Jensen O.N."/>
            <person name="Pelaez A.I."/>
            <person name="Sanchez J."/>
            <person name="Ferrer M."/>
        </authorList>
    </citation>
    <scope>NUCLEOTIDE SEQUENCE</scope>
</reference>
<dbReference type="Pfam" id="PF17871">
    <property type="entry name" value="AAA_lid_9"/>
    <property type="match status" value="1"/>
</dbReference>
<name>T0ZH78_9ZZZZ</name>
<dbReference type="InterPro" id="IPR050130">
    <property type="entry name" value="ClpA_ClpB"/>
</dbReference>
<evidence type="ECO:0000259" key="4">
    <source>
        <dbReference type="Pfam" id="PF17871"/>
    </source>
</evidence>
<comment type="caution">
    <text evidence="5">The sequence shown here is derived from an EMBL/GenBank/DDBJ whole genome shotgun (WGS) entry which is preliminary data.</text>
</comment>
<keyword evidence="1" id="KW-0547">Nucleotide-binding</keyword>
<organism evidence="5">
    <name type="scientific">mine drainage metagenome</name>
    <dbReference type="NCBI Taxonomy" id="410659"/>
    <lineage>
        <taxon>unclassified sequences</taxon>
        <taxon>metagenomes</taxon>
        <taxon>ecological metagenomes</taxon>
    </lineage>
</organism>
<dbReference type="PANTHER" id="PTHR11638:SF18">
    <property type="entry name" value="HEAT SHOCK PROTEIN 104"/>
    <property type="match status" value="1"/>
</dbReference>
<evidence type="ECO:0000256" key="3">
    <source>
        <dbReference type="SAM" id="MobiDB-lite"/>
    </source>
</evidence>
<dbReference type="InterPro" id="IPR027417">
    <property type="entry name" value="P-loop_NTPase"/>
</dbReference>
<protein>
    <submittedName>
        <fullName evidence="5">ClpC</fullName>
    </submittedName>
</protein>
<feature type="region of interest" description="Disordered" evidence="3">
    <location>
        <begin position="47"/>
        <end position="76"/>
    </location>
</feature>
<dbReference type="GO" id="GO:0005737">
    <property type="term" value="C:cytoplasm"/>
    <property type="evidence" value="ECO:0007669"/>
    <property type="project" value="TreeGrafter"/>
</dbReference>
<feature type="domain" description="ClpA/ClpB AAA lid" evidence="4">
    <location>
        <begin position="2"/>
        <end position="76"/>
    </location>
</feature>
<dbReference type="PANTHER" id="PTHR11638">
    <property type="entry name" value="ATP-DEPENDENT CLP PROTEASE"/>
    <property type="match status" value="1"/>
</dbReference>
<dbReference type="GO" id="GO:0034605">
    <property type="term" value="P:cellular response to heat"/>
    <property type="evidence" value="ECO:0007669"/>
    <property type="project" value="TreeGrafter"/>
</dbReference>
<dbReference type="AlphaFoldDB" id="T0ZH78"/>
<gene>
    <name evidence="5" type="ORF">B1A_15502</name>
</gene>
<keyword evidence="2" id="KW-0067">ATP-binding</keyword>